<name>A0A3E0GTW7_9PSEU</name>
<dbReference type="Pfam" id="PF03435">
    <property type="entry name" value="Sacchrp_dh_NADP"/>
    <property type="match status" value="1"/>
</dbReference>
<evidence type="ECO:0000313" key="3">
    <source>
        <dbReference type="Proteomes" id="UP000256269"/>
    </source>
</evidence>
<evidence type="ECO:0000313" key="2">
    <source>
        <dbReference type="EMBL" id="REH27066.1"/>
    </source>
</evidence>
<comment type="caution">
    <text evidence="2">The sequence shown here is derived from an EMBL/GenBank/DDBJ whole genome shotgun (WGS) entry which is preliminary data.</text>
</comment>
<dbReference type="PANTHER" id="PTHR43781">
    <property type="entry name" value="SACCHAROPINE DEHYDROGENASE"/>
    <property type="match status" value="1"/>
</dbReference>
<dbReference type="AlphaFoldDB" id="A0A3E0GTW7"/>
<sequence>MWMVYGANGYTGRLIARLAAGRGERPVLAGRSAEKLEPLARELGLEHRVVGLDDQDRLCEALGDVDAVVHAAGPFSQTSEPMVDACLATKTHYVDITGEIDVFERIFARDGEARRAGVVLLPGAGFDVVPTDGVAARLARELPDAVELELAFLAGGGMSPGTMKTTVEGITTGGRARIDGELVTVPVGHRSRTVEFASRPRRVGSVPWGDLSTAFRSTGIPTITTYTVVPEFAATAQSLLAPLMRAAVAQEVTKRVIGLLPGPSSRTRDGSTCEVWGLVRNAAGRELSMTLTGPNPYQLTADSAVRATVRLIAGEAEPGSHTPSTALGPDFVATLDDVHLSPIA</sequence>
<organism evidence="2 3">
    <name type="scientific">Kutzneria buriramensis</name>
    <dbReference type="NCBI Taxonomy" id="1045776"/>
    <lineage>
        <taxon>Bacteria</taxon>
        <taxon>Bacillati</taxon>
        <taxon>Actinomycetota</taxon>
        <taxon>Actinomycetes</taxon>
        <taxon>Pseudonocardiales</taxon>
        <taxon>Pseudonocardiaceae</taxon>
        <taxon>Kutzneria</taxon>
    </lineage>
</organism>
<keyword evidence="3" id="KW-1185">Reference proteome</keyword>
<dbReference type="SUPFAM" id="SSF51735">
    <property type="entry name" value="NAD(P)-binding Rossmann-fold domains"/>
    <property type="match status" value="1"/>
</dbReference>
<protein>
    <submittedName>
        <fullName evidence="2">Saccharopine dehydrogenase (NAD+, L-lysine forming)</fullName>
    </submittedName>
</protein>
<dbReference type="EMBL" id="QUNO01000030">
    <property type="protein sequence ID" value="REH27066.1"/>
    <property type="molecule type" value="Genomic_DNA"/>
</dbReference>
<dbReference type="Gene3D" id="3.40.50.720">
    <property type="entry name" value="NAD(P)-binding Rossmann-like Domain"/>
    <property type="match status" value="1"/>
</dbReference>
<evidence type="ECO:0000259" key="1">
    <source>
        <dbReference type="Pfam" id="PF03435"/>
    </source>
</evidence>
<dbReference type="InterPro" id="IPR005097">
    <property type="entry name" value="Sacchrp_dh_NADP-bd"/>
</dbReference>
<gene>
    <name evidence="2" type="ORF">BCF44_13037</name>
</gene>
<dbReference type="PANTHER" id="PTHR43781:SF1">
    <property type="entry name" value="SACCHAROPINE DEHYDROGENASE"/>
    <property type="match status" value="1"/>
</dbReference>
<proteinExistence type="predicted"/>
<accession>A0A3E0GTW7</accession>
<dbReference type="Proteomes" id="UP000256269">
    <property type="component" value="Unassembled WGS sequence"/>
</dbReference>
<dbReference type="OrthoDB" id="4420885at2"/>
<dbReference type="InterPro" id="IPR036291">
    <property type="entry name" value="NAD(P)-bd_dom_sf"/>
</dbReference>
<dbReference type="RefSeq" id="WP_116181729.1">
    <property type="nucleotide sequence ID" value="NZ_CP144375.1"/>
</dbReference>
<reference evidence="2 3" key="1">
    <citation type="submission" date="2018-08" db="EMBL/GenBank/DDBJ databases">
        <title>Genomic Encyclopedia of Archaeal and Bacterial Type Strains, Phase II (KMG-II): from individual species to whole genera.</title>
        <authorList>
            <person name="Goeker M."/>
        </authorList>
    </citation>
    <scope>NUCLEOTIDE SEQUENCE [LARGE SCALE GENOMIC DNA]</scope>
    <source>
        <strain evidence="2 3">DSM 45791</strain>
    </source>
</reference>
<feature type="domain" description="Saccharopine dehydrogenase NADP binding" evidence="1">
    <location>
        <begin position="3"/>
        <end position="120"/>
    </location>
</feature>